<comment type="function">
    <text evidence="8">Component of the mitochondrial ribosome (mitoribosome), a dedicated translation machinery responsible for the synthesis of mitochondrial genome-encoded proteins, including at least some of the essential transmembrane subunits of the mitochondrial respiratory chain. The mitoribosomes are attached to the mitochondrial inner membrane and translation products are cotranslationally integrated into the membrane.</text>
</comment>
<comment type="subcellular location">
    <subcellularLocation>
        <location evidence="1">Mitochondrion</location>
    </subcellularLocation>
</comment>
<evidence type="ECO:0000259" key="12">
    <source>
        <dbReference type="SMART" id="SM00363"/>
    </source>
</evidence>
<dbReference type="InterPro" id="IPR022801">
    <property type="entry name" value="Ribosomal_uS4"/>
</dbReference>
<evidence type="ECO:0000256" key="7">
    <source>
        <dbReference type="ARBA" id="ARBA00023274"/>
    </source>
</evidence>
<evidence type="ECO:0000256" key="11">
    <source>
        <dbReference type="SAM" id="MobiDB-lite"/>
    </source>
</evidence>
<evidence type="ECO:0000256" key="6">
    <source>
        <dbReference type="ARBA" id="ARBA00023128"/>
    </source>
</evidence>
<dbReference type="PROSITE" id="PS00632">
    <property type="entry name" value="RIBOSOMAL_S4"/>
    <property type="match status" value="1"/>
</dbReference>
<accession>A0AAN6T7E4</accession>
<dbReference type="InterPro" id="IPR002942">
    <property type="entry name" value="S4_RNA-bd"/>
</dbReference>
<gene>
    <name evidence="13" type="ORF">N656DRAFT_840068</name>
</gene>
<dbReference type="AlphaFoldDB" id="A0AAN6T7E4"/>
<dbReference type="GO" id="GO:0003735">
    <property type="term" value="F:structural constituent of ribosome"/>
    <property type="evidence" value="ECO:0007669"/>
    <property type="project" value="TreeGrafter"/>
</dbReference>
<dbReference type="PANTHER" id="PTHR11831">
    <property type="entry name" value="30S 40S RIBOSOMAL PROTEIN"/>
    <property type="match status" value="1"/>
</dbReference>
<reference evidence="13" key="1">
    <citation type="journal article" date="2023" name="Mol. Phylogenet. Evol.">
        <title>Genome-scale phylogeny and comparative genomics of the fungal order Sordariales.</title>
        <authorList>
            <person name="Hensen N."/>
            <person name="Bonometti L."/>
            <person name="Westerberg I."/>
            <person name="Brannstrom I.O."/>
            <person name="Guillou S."/>
            <person name="Cros-Aarteil S."/>
            <person name="Calhoun S."/>
            <person name="Haridas S."/>
            <person name="Kuo A."/>
            <person name="Mondo S."/>
            <person name="Pangilinan J."/>
            <person name="Riley R."/>
            <person name="LaButti K."/>
            <person name="Andreopoulos B."/>
            <person name="Lipzen A."/>
            <person name="Chen C."/>
            <person name="Yan M."/>
            <person name="Daum C."/>
            <person name="Ng V."/>
            <person name="Clum A."/>
            <person name="Steindorff A."/>
            <person name="Ohm R.A."/>
            <person name="Martin F."/>
            <person name="Silar P."/>
            <person name="Natvig D.O."/>
            <person name="Lalanne C."/>
            <person name="Gautier V."/>
            <person name="Ament-Velasquez S.L."/>
            <person name="Kruys A."/>
            <person name="Hutchinson M.I."/>
            <person name="Powell A.J."/>
            <person name="Barry K."/>
            <person name="Miller A.N."/>
            <person name="Grigoriev I.V."/>
            <person name="Debuchy R."/>
            <person name="Gladieux P."/>
            <person name="Hiltunen Thoren M."/>
            <person name="Johannesson H."/>
        </authorList>
    </citation>
    <scope>NUCLEOTIDE SEQUENCE</scope>
    <source>
        <strain evidence="13">CBS 508.74</strain>
    </source>
</reference>
<feature type="region of interest" description="Disordered" evidence="11">
    <location>
        <begin position="285"/>
        <end position="304"/>
    </location>
</feature>
<dbReference type="EMBL" id="MU853367">
    <property type="protein sequence ID" value="KAK4107935.1"/>
    <property type="molecule type" value="Genomic_DNA"/>
</dbReference>
<evidence type="ECO:0000313" key="13">
    <source>
        <dbReference type="EMBL" id="KAK4107935.1"/>
    </source>
</evidence>
<sequence>MKQRRLLRFHGLRRPRVRQTWNKYNLYNLVRLRTPYLNAKTFFQQKWIAKSYTRGYHGEHIKEYQWERMFSRRPLSAVNMDPAYMARRDGSEQASGRGSGLVGLDPSEKWSKNRGNLNQPTPYMQMSFAPMERRLDIAIFRALFASSARQARQFVLHGAVKVNGKKMLHPGYLLNPGDMFQVDPKRVMTATGKPDRSKPKALKVARPRLYKPDAAKAAKKEAAAGAEEDLDEEAIRKQNLEFFEELKKVAYSASNRYRGRHLQAKDKQYLRKMVKEMKSVLAKAVKPPTTATATDGKTEKGDKKGNWFASKIEAMLDYLSLTPAERQNKSMEQHVNDQSAKPASEEASSDESKSKSNKLVIRSKLWKQLSSQQRKNILKAFQGTGGRKARGNSLPYRPRDWMSPFAFIPRYLEVNHRICAAVYLRHPVARPGLSEVPTPFSPKIAQLAFNWYLRRS</sequence>
<evidence type="ECO:0000256" key="4">
    <source>
        <dbReference type="ARBA" id="ARBA00022884"/>
    </source>
</evidence>
<evidence type="ECO:0000256" key="1">
    <source>
        <dbReference type="ARBA" id="ARBA00004173"/>
    </source>
</evidence>
<dbReference type="GO" id="GO:0042274">
    <property type="term" value="P:ribosomal small subunit biogenesis"/>
    <property type="evidence" value="ECO:0007669"/>
    <property type="project" value="TreeGrafter"/>
</dbReference>
<evidence type="ECO:0000256" key="5">
    <source>
        <dbReference type="ARBA" id="ARBA00022980"/>
    </source>
</evidence>
<dbReference type="PROSITE" id="PS50889">
    <property type="entry name" value="S4"/>
    <property type="match status" value="1"/>
</dbReference>
<protein>
    <recommendedName>
        <fullName evidence="9">Small ribosomal subunit protein uS4m</fullName>
    </recommendedName>
</protein>
<dbReference type="SMART" id="SM00363">
    <property type="entry name" value="S4"/>
    <property type="match status" value="1"/>
</dbReference>
<dbReference type="InterPro" id="IPR036986">
    <property type="entry name" value="S4_RNA-bd_sf"/>
</dbReference>
<reference evidence="13" key="2">
    <citation type="submission" date="2023-05" db="EMBL/GenBank/DDBJ databases">
        <authorList>
            <consortium name="Lawrence Berkeley National Laboratory"/>
            <person name="Steindorff A."/>
            <person name="Hensen N."/>
            <person name="Bonometti L."/>
            <person name="Westerberg I."/>
            <person name="Brannstrom I.O."/>
            <person name="Guillou S."/>
            <person name="Cros-Aarteil S."/>
            <person name="Calhoun S."/>
            <person name="Haridas S."/>
            <person name="Kuo A."/>
            <person name="Mondo S."/>
            <person name="Pangilinan J."/>
            <person name="Riley R."/>
            <person name="Labutti K."/>
            <person name="Andreopoulos B."/>
            <person name="Lipzen A."/>
            <person name="Chen C."/>
            <person name="Yanf M."/>
            <person name="Daum C."/>
            <person name="Ng V."/>
            <person name="Clum A."/>
            <person name="Ohm R."/>
            <person name="Martin F."/>
            <person name="Silar P."/>
            <person name="Natvig D."/>
            <person name="Lalanne C."/>
            <person name="Gautier V."/>
            <person name="Ament-Velasquez S.L."/>
            <person name="Kruys A."/>
            <person name="Hutchinson M.I."/>
            <person name="Powell A.J."/>
            <person name="Barry K."/>
            <person name="Miller A.N."/>
            <person name="Grigoriev I.V."/>
            <person name="Debuchy R."/>
            <person name="Gladieux P."/>
            <person name="Thoren M.H."/>
            <person name="Johannesson H."/>
        </authorList>
    </citation>
    <scope>NUCLEOTIDE SEQUENCE</scope>
    <source>
        <strain evidence="13">CBS 508.74</strain>
    </source>
</reference>
<proteinExistence type="inferred from homology"/>
<dbReference type="InterPro" id="IPR018079">
    <property type="entry name" value="Ribosomal_uS4_CS"/>
</dbReference>
<evidence type="ECO:0000256" key="2">
    <source>
        <dbReference type="ARBA" id="ARBA00007465"/>
    </source>
</evidence>
<keyword evidence="3 10" id="KW-0699">rRNA-binding</keyword>
<dbReference type="Pfam" id="PF01479">
    <property type="entry name" value="S4"/>
    <property type="match status" value="1"/>
</dbReference>
<keyword evidence="6" id="KW-0496">Mitochondrion</keyword>
<feature type="region of interest" description="Disordered" evidence="11">
    <location>
        <begin position="328"/>
        <end position="356"/>
    </location>
</feature>
<evidence type="ECO:0000256" key="8">
    <source>
        <dbReference type="ARBA" id="ARBA00037226"/>
    </source>
</evidence>
<name>A0AAN6T7E4_9PEZI</name>
<dbReference type="SUPFAM" id="SSF55174">
    <property type="entry name" value="Alpha-L RNA-binding motif"/>
    <property type="match status" value="1"/>
</dbReference>
<dbReference type="PANTHER" id="PTHR11831:SF4">
    <property type="entry name" value="SMALL RIBOSOMAL SUBUNIT PROTEIN US4M"/>
    <property type="match status" value="1"/>
</dbReference>
<evidence type="ECO:0000313" key="14">
    <source>
        <dbReference type="Proteomes" id="UP001302812"/>
    </source>
</evidence>
<evidence type="ECO:0000256" key="3">
    <source>
        <dbReference type="ARBA" id="ARBA00022730"/>
    </source>
</evidence>
<dbReference type="CDD" id="cd00165">
    <property type="entry name" value="S4"/>
    <property type="match status" value="1"/>
</dbReference>
<dbReference type="Proteomes" id="UP001302812">
    <property type="component" value="Unassembled WGS sequence"/>
</dbReference>
<dbReference type="GO" id="GO:0019843">
    <property type="term" value="F:rRNA binding"/>
    <property type="evidence" value="ECO:0007669"/>
    <property type="project" value="UniProtKB-KW"/>
</dbReference>
<dbReference type="GO" id="GO:0005763">
    <property type="term" value="C:mitochondrial small ribosomal subunit"/>
    <property type="evidence" value="ECO:0007669"/>
    <property type="project" value="TreeGrafter"/>
</dbReference>
<evidence type="ECO:0000256" key="10">
    <source>
        <dbReference type="PROSITE-ProRule" id="PRU00182"/>
    </source>
</evidence>
<feature type="compositionally biased region" description="Low complexity" evidence="11">
    <location>
        <begin position="285"/>
        <end position="295"/>
    </location>
</feature>
<keyword evidence="5" id="KW-0689">Ribosomal protein</keyword>
<dbReference type="GeneID" id="89943052"/>
<evidence type="ECO:0000256" key="9">
    <source>
        <dbReference type="ARBA" id="ARBA00071419"/>
    </source>
</evidence>
<comment type="caution">
    <text evidence="13">The sequence shown here is derived from an EMBL/GenBank/DDBJ whole genome shotgun (WGS) entry which is preliminary data.</text>
</comment>
<keyword evidence="4 10" id="KW-0694">RNA-binding</keyword>
<feature type="domain" description="RNA-binding S4" evidence="12">
    <location>
        <begin position="133"/>
        <end position="193"/>
    </location>
</feature>
<organism evidence="13 14">
    <name type="scientific">Canariomyces notabilis</name>
    <dbReference type="NCBI Taxonomy" id="2074819"/>
    <lineage>
        <taxon>Eukaryota</taxon>
        <taxon>Fungi</taxon>
        <taxon>Dikarya</taxon>
        <taxon>Ascomycota</taxon>
        <taxon>Pezizomycotina</taxon>
        <taxon>Sordariomycetes</taxon>
        <taxon>Sordariomycetidae</taxon>
        <taxon>Sordariales</taxon>
        <taxon>Chaetomiaceae</taxon>
        <taxon>Canariomyces</taxon>
    </lineage>
</organism>
<comment type="similarity">
    <text evidence="2">Belongs to the universal ribosomal protein uS4 family.</text>
</comment>
<keyword evidence="14" id="KW-1185">Reference proteome</keyword>
<dbReference type="RefSeq" id="XP_064665505.1">
    <property type="nucleotide sequence ID" value="XM_064818926.1"/>
</dbReference>
<keyword evidence="7" id="KW-0687">Ribonucleoprotein</keyword>
<dbReference type="Gene3D" id="3.10.290.10">
    <property type="entry name" value="RNA-binding S4 domain"/>
    <property type="match status" value="1"/>
</dbReference>
<dbReference type="FunFam" id="3.10.290.10:FF:000025">
    <property type="entry name" value="30S ribosomal subunit S4"/>
    <property type="match status" value="1"/>
</dbReference>
<feature type="region of interest" description="Disordered" evidence="11">
    <location>
        <begin position="88"/>
        <end position="117"/>
    </location>
</feature>